<keyword evidence="1" id="KW-0472">Membrane</keyword>
<reference evidence="2 3" key="1">
    <citation type="submission" date="2016-02" db="EMBL/GenBank/DDBJ databases">
        <title>Comparison of Clostridium stercorarium subspecies using comparative genomics and transcriptomics.</title>
        <authorList>
            <person name="Schellenberg J."/>
            <person name="Thallinger G."/>
            <person name="Levin D.B."/>
            <person name="Zhang X."/>
            <person name="Alvare G."/>
            <person name="Fristensky B."/>
            <person name="Sparling R."/>
        </authorList>
    </citation>
    <scope>NUCLEOTIDE SEQUENCE [LARGE SCALE GENOMIC DNA]</scope>
    <source>
        <strain evidence="2 3">DSM 2910</strain>
    </source>
</reference>
<evidence type="ECO:0000313" key="2">
    <source>
        <dbReference type="EMBL" id="ANW98548.1"/>
    </source>
</evidence>
<proteinExistence type="predicted"/>
<feature type="transmembrane region" description="Helical" evidence="1">
    <location>
        <begin position="52"/>
        <end position="69"/>
    </location>
</feature>
<dbReference type="Proteomes" id="UP000092971">
    <property type="component" value="Chromosome"/>
</dbReference>
<evidence type="ECO:0000256" key="1">
    <source>
        <dbReference type="SAM" id="Phobius"/>
    </source>
</evidence>
<organism evidence="2 3">
    <name type="scientific">Thermoclostridium stercorarium subsp. thermolacticum DSM 2910</name>
    <dbReference type="NCBI Taxonomy" id="1121336"/>
    <lineage>
        <taxon>Bacteria</taxon>
        <taxon>Bacillati</taxon>
        <taxon>Bacillota</taxon>
        <taxon>Clostridia</taxon>
        <taxon>Eubacteriales</taxon>
        <taxon>Oscillospiraceae</taxon>
        <taxon>Thermoclostridium</taxon>
    </lineage>
</organism>
<sequence length="80" mass="9125">MFLYINTGTHQNTVIASSAYLITGLNSPGYSVCSALFAFFKNESSRFIYKKLLITWFVCITLVLPFNPAKYRKYPGSFHD</sequence>
<protein>
    <submittedName>
        <fullName evidence="2">Uncharacterized protein</fullName>
    </submittedName>
</protein>
<dbReference type="EMBL" id="CP014672">
    <property type="protein sequence ID" value="ANW98548.1"/>
    <property type="molecule type" value="Genomic_DNA"/>
</dbReference>
<keyword evidence="1" id="KW-0812">Transmembrane</keyword>
<accession>A0A1B1YCS0</accession>
<keyword evidence="1" id="KW-1133">Transmembrane helix</keyword>
<gene>
    <name evidence="2" type="ORF">CSTERTH_05610</name>
</gene>
<feature type="transmembrane region" description="Helical" evidence="1">
    <location>
        <begin position="20"/>
        <end position="40"/>
    </location>
</feature>
<name>A0A1B1YCS0_THEST</name>
<dbReference type="AlphaFoldDB" id="A0A1B1YCS0"/>
<evidence type="ECO:0000313" key="3">
    <source>
        <dbReference type="Proteomes" id="UP000092971"/>
    </source>
</evidence>